<keyword evidence="2" id="KW-1185">Reference proteome</keyword>
<sequence length="318" mass="33957">MAVDVQARRRLTAALLGPEAPAEADDAVVGRVTRGVLLDVSPHLLSVATPKGEERFVLADGTTFWHGREVGHADLRPGQDVVVRSHPANRWVVERLWADLARVTGVIVERSEDTLLVDTGHDRPRVTATIPYRASGRMQVRHPRLEPGYLFDAVGVWQDGQVQALIPATSQPDYPVTRIPARPPVQEYRAAVPGVATWYDPAQGRATHVDPVATAAGVAYPALDAETDCGPDCDRHTGCAPLPLLSIGARVRLRNDCTGGSAVLPVTACASATSRFCDRCRACPSGERGRIAQLTLLSFISLGGSPEAGCFNATLTVG</sequence>
<dbReference type="RefSeq" id="WP_379870810.1">
    <property type="nucleotide sequence ID" value="NZ_JBHTBH010000004.1"/>
</dbReference>
<reference evidence="2" key="1">
    <citation type="journal article" date="2019" name="Int. J. Syst. Evol. Microbiol.">
        <title>The Global Catalogue of Microorganisms (GCM) 10K type strain sequencing project: providing services to taxonomists for standard genome sequencing and annotation.</title>
        <authorList>
            <consortium name="The Broad Institute Genomics Platform"/>
            <consortium name="The Broad Institute Genome Sequencing Center for Infectious Disease"/>
            <person name="Wu L."/>
            <person name="Ma J."/>
        </authorList>
    </citation>
    <scope>NUCLEOTIDE SEQUENCE [LARGE SCALE GENOMIC DNA]</scope>
    <source>
        <strain evidence="2">CGMCC 4.7382</strain>
    </source>
</reference>
<gene>
    <name evidence="1" type="ORF">ACFQRF_10450</name>
</gene>
<proteinExistence type="predicted"/>
<comment type="caution">
    <text evidence="1">The sequence shown here is derived from an EMBL/GenBank/DDBJ whole genome shotgun (WGS) entry which is preliminary data.</text>
</comment>
<evidence type="ECO:0000313" key="2">
    <source>
        <dbReference type="Proteomes" id="UP001596540"/>
    </source>
</evidence>
<dbReference type="EMBL" id="JBHTBH010000004">
    <property type="protein sequence ID" value="MFC7328160.1"/>
    <property type="molecule type" value="Genomic_DNA"/>
</dbReference>
<organism evidence="1 2">
    <name type="scientific">Marinactinospora rubrisoli</name>
    <dbReference type="NCBI Taxonomy" id="2715399"/>
    <lineage>
        <taxon>Bacteria</taxon>
        <taxon>Bacillati</taxon>
        <taxon>Actinomycetota</taxon>
        <taxon>Actinomycetes</taxon>
        <taxon>Streptosporangiales</taxon>
        <taxon>Nocardiopsidaceae</taxon>
        <taxon>Marinactinospora</taxon>
    </lineage>
</organism>
<accession>A0ABW2KF56</accession>
<evidence type="ECO:0000313" key="1">
    <source>
        <dbReference type="EMBL" id="MFC7328160.1"/>
    </source>
</evidence>
<name>A0ABW2KF56_9ACTN</name>
<dbReference type="Proteomes" id="UP001596540">
    <property type="component" value="Unassembled WGS sequence"/>
</dbReference>
<protein>
    <submittedName>
        <fullName evidence="1">Uncharacterized protein</fullName>
    </submittedName>
</protein>